<proteinExistence type="predicted"/>
<keyword evidence="1" id="KW-0547">Nucleotide-binding</keyword>
<dbReference type="Gene3D" id="3.30.420.40">
    <property type="match status" value="2"/>
</dbReference>
<comment type="caution">
    <text evidence="3">The sequence shown here is derived from an EMBL/GenBank/DDBJ whole genome shotgun (WGS) entry which is preliminary data.</text>
</comment>
<keyword evidence="3" id="KW-0346">Stress response</keyword>
<name>A0A0M9VWZ0_ESCWE</name>
<dbReference type="GO" id="GO:0140662">
    <property type="term" value="F:ATP-dependent protein folding chaperone"/>
    <property type="evidence" value="ECO:0007669"/>
    <property type="project" value="InterPro"/>
</dbReference>
<dbReference type="AlphaFoldDB" id="A0A0M9VWZ0"/>
<keyword evidence="4" id="KW-1185">Reference proteome</keyword>
<accession>A0A0M9VWZ0</accession>
<reference evidence="3 4" key="1">
    <citation type="submission" date="2015-07" db="EMBL/GenBank/DDBJ databases">
        <title>The genome of the fungus Escovopsis weberi, a specialized disease agent of ant agriculture.</title>
        <authorList>
            <person name="de Man T.J."/>
            <person name="Stajich J.E."/>
            <person name="Kubicek C.P."/>
            <person name="Chenthamara K."/>
            <person name="Atanasova L."/>
            <person name="Druzhinina I.S."/>
            <person name="Birnbaum S."/>
            <person name="Barribeau S.M."/>
            <person name="Teiling C."/>
            <person name="Suen G."/>
            <person name="Currie C."/>
            <person name="Gerardo N.M."/>
        </authorList>
    </citation>
    <scope>NUCLEOTIDE SEQUENCE [LARGE SCALE GENOMIC DNA]</scope>
</reference>
<dbReference type="InterPro" id="IPR013126">
    <property type="entry name" value="Hsp_70_fam"/>
</dbReference>
<dbReference type="PANTHER" id="PTHR14187">
    <property type="entry name" value="ALPHA KINASE/ELONGATION FACTOR 2 KINASE"/>
    <property type="match status" value="1"/>
</dbReference>
<protein>
    <submittedName>
        <fullName evidence="3">Heat shock 70 kDa protein 12A</fullName>
    </submittedName>
</protein>
<dbReference type="GO" id="GO:0005524">
    <property type="term" value="F:ATP binding"/>
    <property type="evidence" value="ECO:0007669"/>
    <property type="project" value="UniProtKB-KW"/>
</dbReference>
<dbReference type="CDD" id="cd10170">
    <property type="entry name" value="ASKHA_NBD_HSP70"/>
    <property type="match status" value="1"/>
</dbReference>
<gene>
    <name evidence="3" type="ORF">ESCO_002232</name>
</gene>
<dbReference type="Pfam" id="PF00012">
    <property type="entry name" value="HSP70"/>
    <property type="match status" value="1"/>
</dbReference>
<keyword evidence="2" id="KW-0067">ATP-binding</keyword>
<dbReference type="OrthoDB" id="2963168at2759"/>
<dbReference type="EMBL" id="LGSR01000006">
    <property type="protein sequence ID" value="KOS22602.1"/>
    <property type="molecule type" value="Genomic_DNA"/>
</dbReference>
<evidence type="ECO:0000313" key="3">
    <source>
        <dbReference type="EMBL" id="KOS22602.1"/>
    </source>
</evidence>
<dbReference type="Proteomes" id="UP000053831">
    <property type="component" value="Unassembled WGS sequence"/>
</dbReference>
<evidence type="ECO:0000256" key="1">
    <source>
        <dbReference type="ARBA" id="ARBA00022741"/>
    </source>
</evidence>
<dbReference type="PANTHER" id="PTHR14187:SF82">
    <property type="entry name" value="FAMILY CHAPERONE, PUTATIVE (AFU_ORTHOLOGUE AFUA_7G08575)-RELATED"/>
    <property type="match status" value="1"/>
</dbReference>
<sequence>MIDHFLYILRRKLGKTIVKATPLEFVVTVPAIWTESANQRTKRACERALERAQIAGPVHLVSEPEAAAIFALHGLDTHGLKVGDTMVVVDAGGGTVDLISYTVTALKPILEVKEAAPGSGALCGSVFVNAGFHEFFKSKLGKAEGFDDEVLADAMESFERIFKPVVDQVIELVKVQIKQSNVPIKALLLVGGFGASAYLRERIRDAIDNSIEILQPSHAWQAIVQGAVMKGLAMVSVRGRVARKHFGIDLQVPGDL</sequence>
<evidence type="ECO:0000313" key="4">
    <source>
        <dbReference type="Proteomes" id="UP000053831"/>
    </source>
</evidence>
<evidence type="ECO:0000256" key="2">
    <source>
        <dbReference type="ARBA" id="ARBA00022840"/>
    </source>
</evidence>
<dbReference type="InterPro" id="IPR043129">
    <property type="entry name" value="ATPase_NBD"/>
</dbReference>
<dbReference type="STRING" id="150374.A0A0M9VWZ0"/>
<dbReference type="SUPFAM" id="SSF53067">
    <property type="entry name" value="Actin-like ATPase domain"/>
    <property type="match status" value="2"/>
</dbReference>
<organism evidence="3 4">
    <name type="scientific">Escovopsis weberi</name>
    <dbReference type="NCBI Taxonomy" id="150374"/>
    <lineage>
        <taxon>Eukaryota</taxon>
        <taxon>Fungi</taxon>
        <taxon>Dikarya</taxon>
        <taxon>Ascomycota</taxon>
        <taxon>Pezizomycotina</taxon>
        <taxon>Sordariomycetes</taxon>
        <taxon>Hypocreomycetidae</taxon>
        <taxon>Hypocreales</taxon>
        <taxon>Hypocreaceae</taxon>
        <taxon>Escovopsis</taxon>
    </lineage>
</organism>